<accession>A0A135I2I1</accession>
<evidence type="ECO:0000256" key="7">
    <source>
        <dbReference type="ARBA" id="ARBA00022801"/>
    </source>
</evidence>
<keyword evidence="8 9" id="KW-0234">DNA repair</keyword>
<dbReference type="FunFam" id="3.40.470.10:FF:000001">
    <property type="entry name" value="Uracil-DNA glycosylase"/>
    <property type="match status" value="1"/>
</dbReference>
<dbReference type="SMART" id="SM00987">
    <property type="entry name" value="UreE_C"/>
    <property type="match status" value="1"/>
</dbReference>
<evidence type="ECO:0000256" key="3">
    <source>
        <dbReference type="ARBA" id="ARBA00008184"/>
    </source>
</evidence>
<dbReference type="InterPro" id="IPR005122">
    <property type="entry name" value="Uracil-DNA_glycosylase-like"/>
</dbReference>
<feature type="domain" description="Uracil-DNA glycosylase-like" evidence="12">
    <location>
        <begin position="49"/>
        <end position="210"/>
    </location>
</feature>
<dbReference type="PANTHER" id="PTHR11264:SF0">
    <property type="entry name" value="URACIL-DNA GLYCOSYLASE"/>
    <property type="match status" value="1"/>
</dbReference>
<keyword evidence="9" id="KW-0963">Cytoplasm</keyword>
<evidence type="ECO:0000256" key="1">
    <source>
        <dbReference type="ARBA" id="ARBA00001400"/>
    </source>
</evidence>
<dbReference type="SMART" id="SM00986">
    <property type="entry name" value="UDG"/>
    <property type="match status" value="1"/>
</dbReference>
<keyword evidence="6 9" id="KW-0227">DNA damage</keyword>
<dbReference type="CDD" id="cd10027">
    <property type="entry name" value="UDG-F1-like"/>
    <property type="match status" value="1"/>
</dbReference>
<evidence type="ECO:0000256" key="10">
    <source>
        <dbReference type="PROSITE-ProRule" id="PRU10072"/>
    </source>
</evidence>
<evidence type="ECO:0000313" key="14">
    <source>
        <dbReference type="Proteomes" id="UP000070529"/>
    </source>
</evidence>
<dbReference type="InterPro" id="IPR018085">
    <property type="entry name" value="Ura-DNA_Glyclase_AS"/>
</dbReference>
<organism evidence="13 14">
    <name type="scientific">Enterovibrio coralii</name>
    <dbReference type="NCBI Taxonomy" id="294935"/>
    <lineage>
        <taxon>Bacteria</taxon>
        <taxon>Pseudomonadati</taxon>
        <taxon>Pseudomonadota</taxon>
        <taxon>Gammaproteobacteria</taxon>
        <taxon>Vibrionales</taxon>
        <taxon>Vibrionaceae</taxon>
        <taxon>Enterovibrio</taxon>
    </lineage>
</organism>
<dbReference type="GO" id="GO:0005737">
    <property type="term" value="C:cytoplasm"/>
    <property type="evidence" value="ECO:0007669"/>
    <property type="project" value="UniProtKB-SubCell"/>
</dbReference>
<dbReference type="EMBL" id="LNTY01000062">
    <property type="protein sequence ID" value="KXF79641.1"/>
    <property type="molecule type" value="Genomic_DNA"/>
</dbReference>
<dbReference type="STRING" id="294935.ATN88_15290"/>
<dbReference type="AlphaFoldDB" id="A0A135I2I1"/>
<dbReference type="Gene3D" id="3.40.470.10">
    <property type="entry name" value="Uracil-DNA glycosylase-like domain"/>
    <property type="match status" value="1"/>
</dbReference>
<comment type="caution">
    <text evidence="13">The sequence shown here is derived from an EMBL/GenBank/DDBJ whole genome shotgun (WGS) entry which is preliminary data.</text>
</comment>
<evidence type="ECO:0000256" key="4">
    <source>
        <dbReference type="ARBA" id="ARBA00012030"/>
    </source>
</evidence>
<comment type="similarity">
    <text evidence="3 9 11">Belongs to the uracil-DNA glycosylase (UDG) superfamily. UNG family.</text>
</comment>
<evidence type="ECO:0000256" key="8">
    <source>
        <dbReference type="ARBA" id="ARBA00023204"/>
    </source>
</evidence>
<dbReference type="InterPro" id="IPR036895">
    <property type="entry name" value="Uracil-DNA_glycosylase-like_sf"/>
</dbReference>
<dbReference type="GO" id="GO:0097510">
    <property type="term" value="P:base-excision repair, AP site formation via deaminated base removal"/>
    <property type="evidence" value="ECO:0007669"/>
    <property type="project" value="TreeGrafter"/>
</dbReference>
<comment type="subcellular location">
    <subcellularLocation>
        <location evidence="9">Cytoplasm</location>
    </subcellularLocation>
</comment>
<dbReference type="EC" id="3.2.2.27" evidence="4 9"/>
<evidence type="ECO:0000256" key="11">
    <source>
        <dbReference type="RuleBase" id="RU003780"/>
    </source>
</evidence>
<evidence type="ECO:0000313" key="13">
    <source>
        <dbReference type="EMBL" id="KXF79641.1"/>
    </source>
</evidence>
<sequence>MTQVITWHDVIGQEKEQDYFTHTMAYVADAREQGKVIYPPKEDVFNAFRFTELSDVKVVILGQDPYHGPNQAHGLCFSVLPGIKPPPSLVNMYKELAQDIDGFSIPSHGYLKSWADQGVLLLNTVLTVEQGNAHSHAHLGWETFTDRVIEAVNQHCEGVVFLLWGSHARKKGRVIDRQRHHVLEAPHPSPLSAHRGFLGCKHFSSTNTLLGQMGKAPINWQPDLDA</sequence>
<dbReference type="HAMAP" id="MF_00148">
    <property type="entry name" value="UDG"/>
    <property type="match status" value="1"/>
</dbReference>
<dbReference type="RefSeq" id="WP_067420129.1">
    <property type="nucleotide sequence ID" value="NZ_LNTY01000062.1"/>
</dbReference>
<feature type="active site" description="Proton acceptor" evidence="9 10">
    <location>
        <position position="64"/>
    </location>
</feature>
<gene>
    <name evidence="9" type="primary">ung</name>
    <name evidence="13" type="ORF">ATN88_15290</name>
</gene>
<dbReference type="NCBIfam" id="NF003591">
    <property type="entry name" value="PRK05254.1-4"/>
    <property type="match status" value="1"/>
</dbReference>
<protein>
    <recommendedName>
        <fullName evidence="5 9">Uracil-DNA glycosylase</fullName>
        <shortName evidence="9">UDG</shortName>
        <ecNumber evidence="4 9">3.2.2.27</ecNumber>
    </recommendedName>
</protein>
<evidence type="ECO:0000256" key="9">
    <source>
        <dbReference type="HAMAP-Rule" id="MF_00148"/>
    </source>
</evidence>
<dbReference type="NCBIfam" id="NF003588">
    <property type="entry name" value="PRK05254.1-1"/>
    <property type="match status" value="1"/>
</dbReference>
<name>A0A135I2I1_9GAMM</name>
<comment type="catalytic activity">
    <reaction evidence="1 9 11">
        <text>Hydrolyzes single-stranded DNA or mismatched double-stranded DNA and polynucleotides, releasing free uracil.</text>
        <dbReference type="EC" id="3.2.2.27"/>
    </reaction>
</comment>
<dbReference type="GO" id="GO:0004844">
    <property type="term" value="F:uracil DNA N-glycosylase activity"/>
    <property type="evidence" value="ECO:0007669"/>
    <property type="project" value="UniProtKB-UniRule"/>
</dbReference>
<dbReference type="Proteomes" id="UP000070529">
    <property type="component" value="Unassembled WGS sequence"/>
</dbReference>
<comment type="function">
    <text evidence="2 9 11">Excises uracil residues from the DNA which can arise as a result of misincorporation of dUMP residues by DNA polymerase or due to deamination of cytosine.</text>
</comment>
<dbReference type="SUPFAM" id="SSF52141">
    <property type="entry name" value="Uracil-DNA glycosylase-like"/>
    <property type="match status" value="1"/>
</dbReference>
<dbReference type="NCBIfam" id="TIGR00628">
    <property type="entry name" value="ung"/>
    <property type="match status" value="1"/>
</dbReference>
<keyword evidence="14" id="KW-1185">Reference proteome</keyword>
<evidence type="ECO:0000256" key="5">
    <source>
        <dbReference type="ARBA" id="ARBA00018429"/>
    </source>
</evidence>
<proteinExistence type="inferred from homology"/>
<dbReference type="InterPro" id="IPR002043">
    <property type="entry name" value="UDG_fam1"/>
</dbReference>
<evidence type="ECO:0000259" key="12">
    <source>
        <dbReference type="SMART" id="SM00986"/>
    </source>
</evidence>
<dbReference type="Pfam" id="PF03167">
    <property type="entry name" value="UDG"/>
    <property type="match status" value="1"/>
</dbReference>
<reference evidence="13 14" key="1">
    <citation type="submission" date="2015-11" db="EMBL/GenBank/DDBJ databases">
        <title>Genomic Taxonomy of the Vibrionaceae.</title>
        <authorList>
            <person name="Gomez-Gil B."/>
            <person name="Enciso-Ibarra J."/>
        </authorList>
    </citation>
    <scope>NUCLEOTIDE SEQUENCE [LARGE SCALE GENOMIC DNA]</scope>
    <source>
        <strain evidence="13 14">CAIM 912</strain>
    </source>
</reference>
<dbReference type="NCBIfam" id="NF003589">
    <property type="entry name" value="PRK05254.1-2"/>
    <property type="match status" value="1"/>
</dbReference>
<evidence type="ECO:0000256" key="2">
    <source>
        <dbReference type="ARBA" id="ARBA00002631"/>
    </source>
</evidence>
<dbReference type="PANTHER" id="PTHR11264">
    <property type="entry name" value="URACIL-DNA GLYCOSYLASE"/>
    <property type="match status" value="1"/>
</dbReference>
<keyword evidence="7 9" id="KW-0378">Hydrolase</keyword>
<evidence type="ECO:0000256" key="6">
    <source>
        <dbReference type="ARBA" id="ARBA00022763"/>
    </source>
</evidence>
<dbReference type="NCBIfam" id="NF003592">
    <property type="entry name" value="PRK05254.1-5"/>
    <property type="match status" value="1"/>
</dbReference>
<dbReference type="PROSITE" id="PS00130">
    <property type="entry name" value="U_DNA_GLYCOSYLASE"/>
    <property type="match status" value="1"/>
</dbReference>
<dbReference type="OrthoDB" id="9804372at2"/>